<evidence type="ECO:0000313" key="2">
    <source>
        <dbReference type="EMBL" id="TFD63551.1"/>
    </source>
</evidence>
<gene>
    <name evidence="2" type="ORF">E3T47_13850</name>
</gene>
<proteinExistence type="predicted"/>
<sequence length="84" mass="9100">MKPVVFQDLDHESAADVPPMAIDMRPRRGTHAQSHSIDGDRTIPMLAATRIDAATMSGDVDRHGRSIGPRATGRPRMRVSSPLG</sequence>
<comment type="caution">
    <text evidence="2">The sequence shown here is derived from an EMBL/GenBank/DDBJ whole genome shotgun (WGS) entry which is preliminary data.</text>
</comment>
<feature type="region of interest" description="Disordered" evidence="1">
    <location>
        <begin position="54"/>
        <end position="84"/>
    </location>
</feature>
<dbReference type="AlphaFoldDB" id="A0A4R9AK41"/>
<keyword evidence="3" id="KW-1185">Reference proteome</keyword>
<accession>A0A4R9AK41</accession>
<dbReference type="EMBL" id="SOHK01000021">
    <property type="protein sequence ID" value="TFD63551.1"/>
    <property type="molecule type" value="Genomic_DNA"/>
</dbReference>
<dbReference type="RefSeq" id="WP_134556644.1">
    <property type="nucleotide sequence ID" value="NZ_SOHK01000021.1"/>
</dbReference>
<organism evidence="2 3">
    <name type="scientific">Cryobacterium ruanii</name>
    <dbReference type="NCBI Taxonomy" id="1259197"/>
    <lineage>
        <taxon>Bacteria</taxon>
        <taxon>Bacillati</taxon>
        <taxon>Actinomycetota</taxon>
        <taxon>Actinomycetes</taxon>
        <taxon>Micrococcales</taxon>
        <taxon>Microbacteriaceae</taxon>
        <taxon>Cryobacterium</taxon>
    </lineage>
</organism>
<reference evidence="2 3" key="1">
    <citation type="submission" date="2019-03" db="EMBL/GenBank/DDBJ databases">
        <title>Genomics of glacier-inhabiting Cryobacterium strains.</title>
        <authorList>
            <person name="Liu Q."/>
            <person name="Xin Y.-H."/>
        </authorList>
    </citation>
    <scope>NUCLEOTIDE SEQUENCE [LARGE SCALE GENOMIC DNA]</scope>
    <source>
        <strain evidence="2 3">Sr36</strain>
    </source>
</reference>
<dbReference type="Proteomes" id="UP000298154">
    <property type="component" value="Unassembled WGS sequence"/>
</dbReference>
<name>A0A4R9AK41_9MICO</name>
<evidence type="ECO:0000313" key="3">
    <source>
        <dbReference type="Proteomes" id="UP000298154"/>
    </source>
</evidence>
<protein>
    <submittedName>
        <fullName evidence="2">Uncharacterized protein</fullName>
    </submittedName>
</protein>
<evidence type="ECO:0000256" key="1">
    <source>
        <dbReference type="SAM" id="MobiDB-lite"/>
    </source>
</evidence>